<name>F9XGF7_ZYMTI</name>
<dbReference type="InParanoid" id="F9XGF7"/>
<evidence type="ECO:0000313" key="2">
    <source>
        <dbReference type="Proteomes" id="UP000008062"/>
    </source>
</evidence>
<dbReference type="KEGG" id="ztr:MYCGRDRAFT_86707"/>
<dbReference type="EMBL" id="CM001202">
    <property type="protein sequence ID" value="EGP86272.1"/>
    <property type="molecule type" value="Genomic_DNA"/>
</dbReference>
<gene>
    <name evidence="1" type="ORF">MYCGRDRAFT_86707</name>
</gene>
<protein>
    <submittedName>
        <fullName evidence="1">Uncharacterized protein</fullName>
    </submittedName>
</protein>
<reference evidence="1 2" key="1">
    <citation type="journal article" date="2011" name="PLoS Genet.">
        <title>Finished genome of the fungal wheat pathogen Mycosphaerella graminicola reveals dispensome structure, chromosome plasticity, and stealth pathogenesis.</title>
        <authorList>
            <person name="Goodwin S.B."/>
            <person name="Ben M'barek S."/>
            <person name="Dhillon B."/>
            <person name="Wittenberg A.H.J."/>
            <person name="Crane C.F."/>
            <person name="Hane J.K."/>
            <person name="Foster A.J."/>
            <person name="Van der Lee T.A.J."/>
            <person name="Grimwood J."/>
            <person name="Aerts A."/>
            <person name="Antoniw J."/>
            <person name="Bailey A."/>
            <person name="Bluhm B."/>
            <person name="Bowler J."/>
            <person name="Bristow J."/>
            <person name="van der Burgt A."/>
            <person name="Canto-Canche B."/>
            <person name="Churchill A.C.L."/>
            <person name="Conde-Ferraez L."/>
            <person name="Cools H.J."/>
            <person name="Coutinho P.M."/>
            <person name="Csukai M."/>
            <person name="Dehal P."/>
            <person name="De Wit P."/>
            <person name="Donzelli B."/>
            <person name="van de Geest H.C."/>
            <person name="van Ham R.C.H.J."/>
            <person name="Hammond-Kosack K.E."/>
            <person name="Henrissat B."/>
            <person name="Kilian A."/>
            <person name="Kobayashi A.K."/>
            <person name="Koopmann E."/>
            <person name="Kourmpetis Y."/>
            <person name="Kuzniar A."/>
            <person name="Lindquist E."/>
            <person name="Lombard V."/>
            <person name="Maliepaard C."/>
            <person name="Martins N."/>
            <person name="Mehrabi R."/>
            <person name="Nap J.P.H."/>
            <person name="Ponomarenko A."/>
            <person name="Rudd J.J."/>
            <person name="Salamov A."/>
            <person name="Schmutz J."/>
            <person name="Schouten H.J."/>
            <person name="Shapiro H."/>
            <person name="Stergiopoulos I."/>
            <person name="Torriani S.F.F."/>
            <person name="Tu H."/>
            <person name="de Vries R.P."/>
            <person name="Waalwijk C."/>
            <person name="Ware S.B."/>
            <person name="Wiebenga A."/>
            <person name="Zwiers L.-H."/>
            <person name="Oliver R.P."/>
            <person name="Grigoriev I.V."/>
            <person name="Kema G.H.J."/>
        </authorList>
    </citation>
    <scope>NUCLEOTIDE SEQUENCE [LARGE SCALE GENOMIC DNA]</scope>
    <source>
        <strain evidence="2">CBS 115943 / IPO323</strain>
    </source>
</reference>
<proteinExistence type="predicted"/>
<dbReference type="RefSeq" id="XP_003851296.1">
    <property type="nucleotide sequence ID" value="XM_003851248.1"/>
</dbReference>
<accession>F9XGF7</accession>
<sequence length="75" mass="7936">MISRGARALPFRAPSANIILPSSIINNRHIAASSDRNGEGCCSGSKLFIGSCAEVQPEHLSAEWTSQAHICVGNE</sequence>
<evidence type="ECO:0000313" key="1">
    <source>
        <dbReference type="EMBL" id="EGP86272.1"/>
    </source>
</evidence>
<dbReference type="HOGENOM" id="CLU_2672996_0_0_1"/>
<keyword evidence="2" id="KW-1185">Reference proteome</keyword>
<dbReference type="GeneID" id="13401128"/>
<organism evidence="1 2">
    <name type="scientific">Zymoseptoria tritici (strain CBS 115943 / IPO323)</name>
    <name type="common">Speckled leaf blotch fungus</name>
    <name type="synonym">Septoria tritici</name>
    <dbReference type="NCBI Taxonomy" id="336722"/>
    <lineage>
        <taxon>Eukaryota</taxon>
        <taxon>Fungi</taxon>
        <taxon>Dikarya</taxon>
        <taxon>Ascomycota</taxon>
        <taxon>Pezizomycotina</taxon>
        <taxon>Dothideomycetes</taxon>
        <taxon>Dothideomycetidae</taxon>
        <taxon>Mycosphaerellales</taxon>
        <taxon>Mycosphaerellaceae</taxon>
        <taxon>Zymoseptoria</taxon>
    </lineage>
</organism>
<dbReference type="Proteomes" id="UP000008062">
    <property type="component" value="Chromosome 7"/>
</dbReference>
<dbReference type="AlphaFoldDB" id="F9XGF7"/>